<evidence type="ECO:0000313" key="3">
    <source>
        <dbReference type="EMBL" id="WOG96205.1"/>
    </source>
</evidence>
<gene>
    <name evidence="2" type="ORF">DCAR_015252</name>
    <name evidence="3" type="ORF">DCAR_0415538</name>
</gene>
<feature type="chain" id="PRO_5007868588" description="Acidic protein" evidence="1">
    <location>
        <begin position="29"/>
        <end position="106"/>
    </location>
</feature>
<dbReference type="EMBL" id="LNRQ01000004">
    <property type="protein sequence ID" value="KZM97386.1"/>
    <property type="molecule type" value="Genomic_DNA"/>
</dbReference>
<dbReference type="Proteomes" id="UP000077755">
    <property type="component" value="Chromosome 4"/>
</dbReference>
<evidence type="ECO:0000256" key="1">
    <source>
        <dbReference type="SAM" id="SignalP"/>
    </source>
</evidence>
<dbReference type="Gramene" id="KZM97386">
    <property type="protein sequence ID" value="KZM97386"/>
    <property type="gene ID" value="DCAR_015252"/>
</dbReference>
<keyword evidence="4" id="KW-1185">Reference proteome</keyword>
<dbReference type="EMBL" id="CP093346">
    <property type="protein sequence ID" value="WOG96205.1"/>
    <property type="molecule type" value="Genomic_DNA"/>
</dbReference>
<proteinExistence type="predicted"/>
<protein>
    <recommendedName>
        <fullName evidence="5">Acidic protein</fullName>
    </recommendedName>
</protein>
<organism evidence="2">
    <name type="scientific">Daucus carota subsp. sativus</name>
    <name type="common">Carrot</name>
    <dbReference type="NCBI Taxonomy" id="79200"/>
    <lineage>
        <taxon>Eukaryota</taxon>
        <taxon>Viridiplantae</taxon>
        <taxon>Streptophyta</taxon>
        <taxon>Embryophyta</taxon>
        <taxon>Tracheophyta</taxon>
        <taxon>Spermatophyta</taxon>
        <taxon>Magnoliopsida</taxon>
        <taxon>eudicotyledons</taxon>
        <taxon>Gunneridae</taxon>
        <taxon>Pentapetalae</taxon>
        <taxon>asterids</taxon>
        <taxon>campanulids</taxon>
        <taxon>Apiales</taxon>
        <taxon>Apiaceae</taxon>
        <taxon>Apioideae</taxon>
        <taxon>Scandiceae</taxon>
        <taxon>Daucinae</taxon>
        <taxon>Daucus</taxon>
        <taxon>Daucus sect. Daucus</taxon>
    </lineage>
</organism>
<feature type="signal peptide" evidence="1">
    <location>
        <begin position="1"/>
        <end position="28"/>
    </location>
</feature>
<accession>A0A165WDS8</accession>
<keyword evidence="1" id="KW-0732">Signal</keyword>
<evidence type="ECO:0000313" key="2">
    <source>
        <dbReference type="EMBL" id="KZM97386.1"/>
    </source>
</evidence>
<sequence>MMKYIIIKLVISMLVIDSTMINIGAVLTHNNGGHGEKFSLGCIASCGFSCARTGELLPMCMAACILLNCNDSPVSDSDGVKQCSTSCAQSVCARYNGSGNALYPYK</sequence>
<reference evidence="3" key="2">
    <citation type="submission" date="2022-03" db="EMBL/GenBank/DDBJ databases">
        <title>Draft title - Genomic analysis of global carrot germplasm unveils the trajectory of domestication and the origin of high carotenoid orange carrot.</title>
        <authorList>
            <person name="Iorizzo M."/>
            <person name="Ellison S."/>
            <person name="Senalik D."/>
            <person name="Macko-Podgorni A."/>
            <person name="Grzebelus D."/>
            <person name="Bostan H."/>
            <person name="Rolling W."/>
            <person name="Curaba J."/>
            <person name="Simon P."/>
        </authorList>
    </citation>
    <scope>NUCLEOTIDE SEQUENCE</scope>
    <source>
        <tissue evidence="3">Leaf</tissue>
    </source>
</reference>
<evidence type="ECO:0000313" key="4">
    <source>
        <dbReference type="Proteomes" id="UP000077755"/>
    </source>
</evidence>
<dbReference type="AlphaFoldDB" id="A0A165WDS8"/>
<evidence type="ECO:0008006" key="5">
    <source>
        <dbReference type="Google" id="ProtNLM"/>
    </source>
</evidence>
<name>A0A165WDS8_DAUCS</name>
<reference evidence="2" key="1">
    <citation type="journal article" date="2016" name="Nat. Genet.">
        <title>A high-quality carrot genome assembly provides new insights into carotenoid accumulation and asterid genome evolution.</title>
        <authorList>
            <person name="Iorizzo M."/>
            <person name="Ellison S."/>
            <person name="Senalik D."/>
            <person name="Zeng P."/>
            <person name="Satapoomin P."/>
            <person name="Huang J."/>
            <person name="Bowman M."/>
            <person name="Iovene M."/>
            <person name="Sanseverino W."/>
            <person name="Cavagnaro P."/>
            <person name="Yildiz M."/>
            <person name="Macko-Podgorni A."/>
            <person name="Moranska E."/>
            <person name="Grzebelus E."/>
            <person name="Grzebelus D."/>
            <person name="Ashrafi H."/>
            <person name="Zheng Z."/>
            <person name="Cheng S."/>
            <person name="Spooner D."/>
            <person name="Van Deynze A."/>
            <person name="Simon P."/>
        </authorList>
    </citation>
    <scope>NUCLEOTIDE SEQUENCE [LARGE SCALE GENOMIC DNA]</scope>
    <source>
        <tissue evidence="2">Leaf</tissue>
    </source>
</reference>